<dbReference type="GO" id="GO:0004582">
    <property type="term" value="F:dolichyl-phosphate beta-D-mannosyltransferase activity"/>
    <property type="evidence" value="ECO:0007669"/>
    <property type="project" value="InterPro"/>
</dbReference>
<keyword evidence="7" id="KW-1185">Reference proteome</keyword>
<comment type="similarity">
    <text evidence="1">Belongs to the glycosyltransferase 2 family.</text>
</comment>
<dbReference type="Gene3D" id="3.90.550.10">
    <property type="entry name" value="Spore Coat Polysaccharide Biosynthesis Protein SpsA, Chain A"/>
    <property type="match status" value="1"/>
</dbReference>
<dbReference type="EMBL" id="CP001825">
    <property type="protein sequence ID" value="ACZ41408.1"/>
    <property type="molecule type" value="Genomic_DNA"/>
</dbReference>
<dbReference type="GO" id="GO:0009247">
    <property type="term" value="P:glycolipid biosynthetic process"/>
    <property type="evidence" value="ECO:0007669"/>
    <property type="project" value="TreeGrafter"/>
</dbReference>
<dbReference type="CAZy" id="GT2">
    <property type="family name" value="Glycosyltransferase Family 2"/>
</dbReference>
<dbReference type="PANTHER" id="PTHR43398">
    <property type="entry name" value="DOLICHOL-PHOSPHATE MANNOSYLTRANSFERASE SUBUNIT 1"/>
    <property type="match status" value="1"/>
</dbReference>
<dbReference type="InterPro" id="IPR039528">
    <property type="entry name" value="DPM1-like"/>
</dbReference>
<protein>
    <submittedName>
        <fullName evidence="6">Glycosyl transferase family 2</fullName>
    </submittedName>
</protein>
<name>D1CEQ2_THET1</name>
<feature type="transmembrane region" description="Helical" evidence="4">
    <location>
        <begin position="253"/>
        <end position="270"/>
    </location>
</feature>
<evidence type="ECO:0000259" key="5">
    <source>
        <dbReference type="Pfam" id="PF00535"/>
    </source>
</evidence>
<keyword evidence="3 6" id="KW-0808">Transferase</keyword>
<proteinExistence type="inferred from homology"/>
<gene>
    <name evidence="6" type="ordered locus">Tter_0487</name>
</gene>
<dbReference type="HOGENOM" id="CLU_033536_13_0_0"/>
<evidence type="ECO:0000313" key="6">
    <source>
        <dbReference type="EMBL" id="ACZ41408.1"/>
    </source>
</evidence>
<dbReference type="AlphaFoldDB" id="D1CEQ2"/>
<dbReference type="RefSeq" id="WP_012874443.1">
    <property type="nucleotide sequence ID" value="NC_013525.1"/>
</dbReference>
<dbReference type="FunFam" id="3.90.550.10:FF:000122">
    <property type="entry name" value="Dolichol-phosphate mannosyltransferase subunit 1"/>
    <property type="match status" value="1"/>
</dbReference>
<keyword evidence="2" id="KW-0328">Glycosyltransferase</keyword>
<keyword evidence="4" id="KW-1133">Transmembrane helix</keyword>
<sequence>MKSIRPALVIVPCYNERDNIGNLINEILAQSDDFDILVIDDNSPDGTAEVVKALQREHPQVHLMQRSRKLGLGTAYRAGFKFALDRDYRYIITMDADFSHQPCYLPKMLELAASADLVIGSRYVPGGGTSGWPVHRRFISGFANWLARTVLGLSAHDCTAGFRCYRRETLIRVDPDTILSSGYSFLIEMLYKVETQRMRVVELPIIFVDRIAGKSKISRYEIYKALYTLGRLKFPNLPWGRIARIGGKYGEPGAVAISIFALLSMVWALVKRKDISDDFDASER</sequence>
<evidence type="ECO:0000256" key="2">
    <source>
        <dbReference type="ARBA" id="ARBA00022676"/>
    </source>
</evidence>
<evidence type="ECO:0000256" key="3">
    <source>
        <dbReference type="ARBA" id="ARBA00022679"/>
    </source>
</evidence>
<feature type="domain" description="Glycosyltransferase 2-like" evidence="5">
    <location>
        <begin position="9"/>
        <end position="170"/>
    </location>
</feature>
<dbReference type="CDD" id="cd06442">
    <property type="entry name" value="DPM1_like"/>
    <property type="match status" value="1"/>
</dbReference>
<accession>D1CEQ2</accession>
<keyword evidence="4" id="KW-0812">Transmembrane</keyword>
<dbReference type="InterPro" id="IPR001173">
    <property type="entry name" value="Glyco_trans_2-like"/>
</dbReference>
<evidence type="ECO:0000256" key="1">
    <source>
        <dbReference type="ARBA" id="ARBA00006739"/>
    </source>
</evidence>
<dbReference type="Proteomes" id="UP000000323">
    <property type="component" value="Chromosome 1"/>
</dbReference>
<evidence type="ECO:0000313" key="7">
    <source>
        <dbReference type="Proteomes" id="UP000000323"/>
    </source>
</evidence>
<dbReference type="SUPFAM" id="SSF53448">
    <property type="entry name" value="Nucleotide-diphospho-sugar transferases"/>
    <property type="match status" value="1"/>
</dbReference>
<keyword evidence="4" id="KW-0472">Membrane</keyword>
<dbReference type="PANTHER" id="PTHR43398:SF1">
    <property type="entry name" value="DOLICHOL-PHOSPHATE MANNOSYLTRANSFERASE SUBUNIT 1"/>
    <property type="match status" value="1"/>
</dbReference>
<dbReference type="STRING" id="525904.Tter_0487"/>
<evidence type="ECO:0000256" key="4">
    <source>
        <dbReference type="SAM" id="Phobius"/>
    </source>
</evidence>
<dbReference type="GO" id="GO:0016020">
    <property type="term" value="C:membrane"/>
    <property type="evidence" value="ECO:0007669"/>
    <property type="project" value="GOC"/>
</dbReference>
<dbReference type="eggNOG" id="COG0463">
    <property type="taxonomic scope" value="Bacteria"/>
</dbReference>
<organism evidence="6 7">
    <name type="scientific">Thermobaculum terrenum (strain ATCC BAA-798 / CCMEE 7001 / YNP1)</name>
    <dbReference type="NCBI Taxonomy" id="525904"/>
    <lineage>
        <taxon>Bacteria</taxon>
        <taxon>Bacillati</taxon>
        <taxon>Chloroflexota</taxon>
        <taxon>Chloroflexia</taxon>
        <taxon>Candidatus Thermobaculales</taxon>
        <taxon>Candidatus Thermobaculaceae</taxon>
        <taxon>Thermobaculum</taxon>
    </lineage>
</organism>
<dbReference type="KEGG" id="ttr:Tter_0487"/>
<reference evidence="7" key="1">
    <citation type="journal article" date="2010" name="Stand. Genomic Sci.">
        <title>Complete genome sequence of 'Thermobaculum terrenum' type strain (YNP1).</title>
        <authorList>
            <person name="Kiss H."/>
            <person name="Cleland D."/>
            <person name="Lapidus A."/>
            <person name="Lucas S."/>
            <person name="Glavina Del Rio T."/>
            <person name="Nolan M."/>
            <person name="Tice H."/>
            <person name="Han C."/>
            <person name="Goodwin L."/>
            <person name="Pitluck S."/>
            <person name="Liolios K."/>
            <person name="Ivanova N."/>
            <person name="Mavromatis K."/>
            <person name="Ovchinnikova G."/>
            <person name="Pati A."/>
            <person name="Chen A."/>
            <person name="Palaniappan K."/>
            <person name="Land M."/>
            <person name="Hauser L."/>
            <person name="Chang Y."/>
            <person name="Jeffries C."/>
            <person name="Lu M."/>
            <person name="Brettin T."/>
            <person name="Detter J."/>
            <person name="Goker M."/>
            <person name="Tindall B."/>
            <person name="Beck B."/>
            <person name="McDermott T."/>
            <person name="Woyke T."/>
            <person name="Bristow J."/>
            <person name="Eisen J."/>
            <person name="Markowitz V."/>
            <person name="Hugenholtz P."/>
            <person name="Kyrpides N."/>
            <person name="Klenk H."/>
            <person name="Cheng J."/>
        </authorList>
    </citation>
    <scope>NUCLEOTIDE SEQUENCE [LARGE SCALE GENOMIC DNA]</scope>
    <source>
        <strain evidence="7">ATCC BAA-798 / YNP1</strain>
    </source>
</reference>
<dbReference type="OrthoDB" id="9810303at2"/>
<dbReference type="InterPro" id="IPR029044">
    <property type="entry name" value="Nucleotide-diphossugar_trans"/>
</dbReference>
<dbReference type="Pfam" id="PF00535">
    <property type="entry name" value="Glycos_transf_2"/>
    <property type="match status" value="1"/>
</dbReference>